<dbReference type="Pfam" id="PF20241">
    <property type="entry name" value="DUF6598"/>
    <property type="match status" value="1"/>
</dbReference>
<dbReference type="AlphaFoldDB" id="R7W1N0"/>
<dbReference type="PANTHER" id="PTHR33065:SF119">
    <property type="entry name" value="GENOME ASSEMBLY, CHROMOSOME: II"/>
    <property type="match status" value="1"/>
</dbReference>
<evidence type="ECO:0000256" key="1">
    <source>
        <dbReference type="SAM" id="MobiDB-lite"/>
    </source>
</evidence>
<accession>R7W1N0</accession>
<evidence type="ECO:0000259" key="2">
    <source>
        <dbReference type="Pfam" id="PF20241"/>
    </source>
</evidence>
<dbReference type="EnsemblPlants" id="EMT03285">
    <property type="protein sequence ID" value="EMT03285"/>
    <property type="gene ID" value="F775_12482"/>
</dbReference>
<dbReference type="ExpressionAtlas" id="R7W1N0">
    <property type="expression patterns" value="baseline"/>
</dbReference>
<proteinExistence type="predicted"/>
<organism evidence="3">
    <name type="scientific">Aegilops tauschii</name>
    <name type="common">Tausch's goatgrass</name>
    <name type="synonym">Aegilops squarrosa</name>
    <dbReference type="NCBI Taxonomy" id="37682"/>
    <lineage>
        <taxon>Eukaryota</taxon>
        <taxon>Viridiplantae</taxon>
        <taxon>Streptophyta</taxon>
        <taxon>Embryophyta</taxon>
        <taxon>Tracheophyta</taxon>
        <taxon>Spermatophyta</taxon>
        <taxon>Magnoliopsida</taxon>
        <taxon>Liliopsida</taxon>
        <taxon>Poales</taxon>
        <taxon>Poaceae</taxon>
        <taxon>BOP clade</taxon>
        <taxon>Pooideae</taxon>
        <taxon>Triticodae</taxon>
        <taxon>Triticeae</taxon>
        <taxon>Triticinae</taxon>
        <taxon>Aegilops</taxon>
    </lineage>
</organism>
<feature type="region of interest" description="Disordered" evidence="1">
    <location>
        <begin position="33"/>
        <end position="54"/>
    </location>
</feature>
<feature type="compositionally biased region" description="Basic and acidic residues" evidence="1">
    <location>
        <begin position="520"/>
        <end position="531"/>
    </location>
</feature>
<reference evidence="3" key="1">
    <citation type="submission" date="2015-06" db="UniProtKB">
        <authorList>
            <consortium name="EnsemblPlants"/>
        </authorList>
    </citation>
    <scope>IDENTIFICATION</scope>
</reference>
<dbReference type="PANTHER" id="PTHR33065">
    <property type="entry name" value="OS07G0486400 PROTEIN"/>
    <property type="match status" value="1"/>
</dbReference>
<sequence length="637" mass="71543">MEGEAELEAEAKGKRGGGKVRIIEAPPRISMEAVNGAMGSDELPERISTSEDTELEIEQAKEMGEEAEERDEVAKLEIEEAEGMEEKMQTGMFFNIYCRALESNLSRLFSSPWKDATSLSPMHFTHSTTNRTSYAEFATSTLQIYSIKVTEIKGTPELKWPLRVYGMVAARDTVDHNRNILFLRQRNDCQILTPENPFLQLTGPSRAIAAIDPVDFDIKLKVKGRMKSKDRVLMHQTSKYSCNEAILLDDSCRIVLRCAKLEKTVQATIVGVRVINWRKKKWPFRHGGLVIAKAHSKPVKPENEALLQDQVMDDISDGYFEGEVSCVGDRSSALKHEDEVVLQDQVTANNWDGCLDLSRHVVSVELDGKLEVIIRALSSNGFITKHGHVFFPAQESKISRGICDLASYKVEVTVAWSLLVRDKQFISREGLISLKLSTTPFVFKYKSFGILIYTAKMSYIHERSGATWMGVVGADTSDVVGAVIFTHVRGFSNITPAGVGAACYTSPSGAVCFTSTHGGTPDERSEKERVRSSRWWGQSHGRRGGLQRISCASNDHLVGEEGATKPLHKTAGPSRIRHELAELVPHRFYMQIWDIKDLAMLIIPRAFQPVMPRWIYIYLLQVVKLSINKRRQYFVQI</sequence>
<evidence type="ECO:0000313" key="3">
    <source>
        <dbReference type="EnsemblPlants" id="EMT03285"/>
    </source>
</evidence>
<feature type="domain" description="DUF6598" evidence="2">
    <location>
        <begin position="141"/>
        <end position="414"/>
    </location>
</feature>
<feature type="region of interest" description="Disordered" evidence="1">
    <location>
        <begin position="516"/>
        <end position="544"/>
    </location>
</feature>
<protein>
    <recommendedName>
        <fullName evidence="2">DUF6598 domain-containing protein</fullName>
    </recommendedName>
</protein>
<name>R7W1N0_AEGTA</name>
<dbReference type="InterPro" id="IPR046533">
    <property type="entry name" value="DUF6598"/>
</dbReference>